<evidence type="ECO:0000313" key="3">
    <source>
        <dbReference type="EMBL" id="OZI23075.1"/>
    </source>
</evidence>
<accession>A0A261RDM8</accession>
<dbReference type="OrthoDB" id="8678477at2"/>
<feature type="signal peptide" evidence="2">
    <location>
        <begin position="1"/>
        <end position="24"/>
    </location>
</feature>
<evidence type="ECO:0008006" key="5">
    <source>
        <dbReference type="Google" id="ProtNLM"/>
    </source>
</evidence>
<organism evidence="3 4">
    <name type="scientific">Bordetella genomosp. 9</name>
    <dbReference type="NCBI Taxonomy" id="1416803"/>
    <lineage>
        <taxon>Bacteria</taxon>
        <taxon>Pseudomonadati</taxon>
        <taxon>Pseudomonadota</taxon>
        <taxon>Betaproteobacteria</taxon>
        <taxon>Burkholderiales</taxon>
        <taxon>Alcaligenaceae</taxon>
        <taxon>Bordetella</taxon>
    </lineage>
</organism>
<keyword evidence="4" id="KW-1185">Reference proteome</keyword>
<evidence type="ECO:0000256" key="1">
    <source>
        <dbReference type="ARBA" id="ARBA00006987"/>
    </source>
</evidence>
<dbReference type="InterPro" id="IPR005064">
    <property type="entry name" value="BUG"/>
</dbReference>
<comment type="caution">
    <text evidence="3">The sequence shown here is derived from an EMBL/GenBank/DDBJ whole genome shotgun (WGS) entry which is preliminary data.</text>
</comment>
<reference evidence="3" key="1">
    <citation type="submission" date="2017-05" db="EMBL/GenBank/DDBJ databases">
        <title>Complete and WGS of Bordetella genogroups.</title>
        <authorList>
            <person name="Spilker T."/>
            <person name="Lipuma J."/>
        </authorList>
    </citation>
    <scope>NUCLEOTIDE SEQUENCE</scope>
    <source>
        <strain evidence="3">AU21707</strain>
    </source>
</reference>
<dbReference type="Gene3D" id="3.40.190.150">
    <property type="entry name" value="Bordetella uptake gene, domain 1"/>
    <property type="match status" value="1"/>
</dbReference>
<evidence type="ECO:0000256" key="2">
    <source>
        <dbReference type="SAM" id="SignalP"/>
    </source>
</evidence>
<dbReference type="PANTHER" id="PTHR42928">
    <property type="entry name" value="TRICARBOXYLATE-BINDING PROTEIN"/>
    <property type="match status" value="1"/>
</dbReference>
<dbReference type="EMBL" id="NEVJ01000002">
    <property type="protein sequence ID" value="OZI23075.1"/>
    <property type="molecule type" value="Genomic_DNA"/>
</dbReference>
<dbReference type="Gene3D" id="3.40.190.10">
    <property type="entry name" value="Periplasmic binding protein-like II"/>
    <property type="match status" value="1"/>
</dbReference>
<dbReference type="AlphaFoldDB" id="A0A261RDM8"/>
<keyword evidence="2" id="KW-0732">Signal</keyword>
<gene>
    <name evidence="3" type="ORF">CAL26_06225</name>
</gene>
<feature type="chain" id="PRO_5013034624" description="ABC transporter substrate-binding protein" evidence="2">
    <location>
        <begin position="25"/>
        <end position="323"/>
    </location>
</feature>
<dbReference type="SUPFAM" id="SSF53850">
    <property type="entry name" value="Periplasmic binding protein-like II"/>
    <property type="match status" value="1"/>
</dbReference>
<sequence>MKLLKRGLAAALTFFVLASGAAHAAFPDHPITLIVPYAAGGPMDRLARQLAAKLVPQLHQPIVVLNRGGAGGNIGAVTAKHAAPDGYTLFLDHIHMATAPSLERKLDFKPLEDFTPLGIFVESPLVLIARPGIPADNKDDFLRWLASQAQVSMANAGTGSASFLCGSLLQSGLRKHITMVPYRGTGPAMIDLLSGQVDLMCDLTANAIPQIQAGKVEAIAVTVSQPLIGTALATTPTMRDFGIPIAPLTVWYGLYAPAKAPDPVVRKISEALQNVVRDPEFQKEQADAGLKVIKDERLTPEGHRDFLQAEIKRWGSVIQEPGN</sequence>
<dbReference type="RefSeq" id="WP_094846089.1">
    <property type="nucleotide sequence ID" value="NZ_NEVJ01000002.1"/>
</dbReference>
<dbReference type="Proteomes" id="UP000216857">
    <property type="component" value="Unassembled WGS sequence"/>
</dbReference>
<comment type="similarity">
    <text evidence="1">Belongs to the UPF0065 (bug) family.</text>
</comment>
<dbReference type="InterPro" id="IPR042100">
    <property type="entry name" value="Bug_dom1"/>
</dbReference>
<proteinExistence type="inferred from homology"/>
<name>A0A261RDM8_9BORD</name>
<protein>
    <recommendedName>
        <fullName evidence="5">ABC transporter substrate-binding protein</fullName>
    </recommendedName>
</protein>
<dbReference type="PANTHER" id="PTHR42928:SF5">
    <property type="entry name" value="BLR1237 PROTEIN"/>
    <property type="match status" value="1"/>
</dbReference>
<dbReference type="Pfam" id="PF03401">
    <property type="entry name" value="TctC"/>
    <property type="match status" value="1"/>
</dbReference>
<evidence type="ECO:0000313" key="4">
    <source>
        <dbReference type="Proteomes" id="UP000216857"/>
    </source>
</evidence>
<dbReference type="PIRSF" id="PIRSF017082">
    <property type="entry name" value="YflP"/>
    <property type="match status" value="1"/>
</dbReference>